<feature type="region of interest" description="Disordered" evidence="1">
    <location>
        <begin position="81"/>
        <end position="101"/>
    </location>
</feature>
<feature type="signal peptide" evidence="2">
    <location>
        <begin position="1"/>
        <end position="20"/>
    </location>
</feature>
<name>A0AA39WRA4_9PEZI</name>
<accession>A0AA39WRA4</accession>
<evidence type="ECO:0008006" key="5">
    <source>
        <dbReference type="Google" id="ProtNLM"/>
    </source>
</evidence>
<dbReference type="EMBL" id="JAULSU010000004">
    <property type="protein sequence ID" value="KAK0620133.1"/>
    <property type="molecule type" value="Genomic_DNA"/>
</dbReference>
<comment type="caution">
    <text evidence="3">The sequence shown here is derived from an EMBL/GenBank/DDBJ whole genome shotgun (WGS) entry which is preliminary data.</text>
</comment>
<proteinExistence type="predicted"/>
<sequence length="101" mass="10955">MPFLFVCLFSLTATPRPTQTASFIPSFTLLQGVFWNAASTTGQRLASMLLSGVSESRRAATEGMISGPIDTPELSMSSLTISPKHAYHPSQRSRSDDYNLA</sequence>
<dbReference type="Proteomes" id="UP001175000">
    <property type="component" value="Unassembled WGS sequence"/>
</dbReference>
<evidence type="ECO:0000313" key="4">
    <source>
        <dbReference type="Proteomes" id="UP001175000"/>
    </source>
</evidence>
<keyword evidence="4" id="KW-1185">Reference proteome</keyword>
<feature type="chain" id="PRO_5041362457" description="Secreted protein" evidence="2">
    <location>
        <begin position="21"/>
        <end position="101"/>
    </location>
</feature>
<evidence type="ECO:0000313" key="3">
    <source>
        <dbReference type="EMBL" id="KAK0620133.1"/>
    </source>
</evidence>
<protein>
    <recommendedName>
        <fullName evidence="5">Secreted protein</fullName>
    </recommendedName>
</protein>
<gene>
    <name evidence="3" type="ORF">B0T14DRAFT_224471</name>
</gene>
<evidence type="ECO:0000256" key="2">
    <source>
        <dbReference type="SAM" id="SignalP"/>
    </source>
</evidence>
<keyword evidence="2" id="KW-0732">Signal</keyword>
<evidence type="ECO:0000256" key="1">
    <source>
        <dbReference type="SAM" id="MobiDB-lite"/>
    </source>
</evidence>
<dbReference type="AlphaFoldDB" id="A0AA39WRA4"/>
<reference evidence="3" key="1">
    <citation type="submission" date="2023-06" db="EMBL/GenBank/DDBJ databases">
        <title>Genome-scale phylogeny and comparative genomics of the fungal order Sordariales.</title>
        <authorList>
            <consortium name="Lawrence Berkeley National Laboratory"/>
            <person name="Hensen N."/>
            <person name="Bonometti L."/>
            <person name="Westerberg I."/>
            <person name="Brannstrom I.O."/>
            <person name="Guillou S."/>
            <person name="Cros-Aarteil S."/>
            <person name="Calhoun S."/>
            <person name="Haridas S."/>
            <person name="Kuo A."/>
            <person name="Mondo S."/>
            <person name="Pangilinan J."/>
            <person name="Riley R."/>
            <person name="Labutti K."/>
            <person name="Andreopoulos B."/>
            <person name="Lipzen A."/>
            <person name="Chen C."/>
            <person name="Yanf M."/>
            <person name="Daum C."/>
            <person name="Ng V."/>
            <person name="Clum A."/>
            <person name="Steindorff A."/>
            <person name="Ohm R."/>
            <person name="Martin F."/>
            <person name="Silar P."/>
            <person name="Natvig D."/>
            <person name="Lalanne C."/>
            <person name="Gautier V."/>
            <person name="Ament-Velasquez S.L."/>
            <person name="Kruys A."/>
            <person name="Hutchinson M.I."/>
            <person name="Powell A.J."/>
            <person name="Barry K."/>
            <person name="Miller A.N."/>
            <person name="Grigoriev I.V."/>
            <person name="Debuchy R."/>
            <person name="Gladieux P."/>
            <person name="Thoren M.H."/>
            <person name="Johannesson H."/>
        </authorList>
    </citation>
    <scope>NUCLEOTIDE SEQUENCE</scope>
    <source>
        <strain evidence="3">CBS 606.72</strain>
    </source>
</reference>
<organism evidence="3 4">
    <name type="scientific">Immersiella caudata</name>
    <dbReference type="NCBI Taxonomy" id="314043"/>
    <lineage>
        <taxon>Eukaryota</taxon>
        <taxon>Fungi</taxon>
        <taxon>Dikarya</taxon>
        <taxon>Ascomycota</taxon>
        <taxon>Pezizomycotina</taxon>
        <taxon>Sordariomycetes</taxon>
        <taxon>Sordariomycetidae</taxon>
        <taxon>Sordariales</taxon>
        <taxon>Lasiosphaeriaceae</taxon>
        <taxon>Immersiella</taxon>
    </lineage>
</organism>